<organism evidence="3 4">
    <name type="scientific">Chlorella sorokiniana</name>
    <name type="common">Freshwater green alga</name>
    <dbReference type="NCBI Taxonomy" id="3076"/>
    <lineage>
        <taxon>Eukaryota</taxon>
        <taxon>Viridiplantae</taxon>
        <taxon>Chlorophyta</taxon>
        <taxon>core chlorophytes</taxon>
        <taxon>Trebouxiophyceae</taxon>
        <taxon>Chlorellales</taxon>
        <taxon>Chlorellaceae</taxon>
        <taxon>Chlorella clade</taxon>
        <taxon>Chlorella</taxon>
    </lineage>
</organism>
<dbReference type="OrthoDB" id="10672294at2759"/>
<feature type="region of interest" description="Disordered" evidence="1">
    <location>
        <begin position="315"/>
        <end position="335"/>
    </location>
</feature>
<feature type="region of interest" description="Disordered" evidence="1">
    <location>
        <begin position="165"/>
        <end position="222"/>
    </location>
</feature>
<comment type="caution">
    <text evidence="3">The sequence shown here is derived from an EMBL/GenBank/DDBJ whole genome shotgun (WGS) entry which is preliminary data.</text>
</comment>
<dbReference type="AlphaFoldDB" id="A0A2P6TBL1"/>
<accession>A0A2P6TBL1</accession>
<feature type="compositionally biased region" description="Low complexity" evidence="1">
    <location>
        <begin position="181"/>
        <end position="195"/>
    </location>
</feature>
<evidence type="ECO:0000256" key="2">
    <source>
        <dbReference type="SAM" id="Phobius"/>
    </source>
</evidence>
<keyword evidence="2" id="KW-1133">Transmembrane helix</keyword>
<feature type="compositionally biased region" description="Basic and acidic residues" evidence="1">
    <location>
        <begin position="171"/>
        <end position="180"/>
    </location>
</feature>
<evidence type="ECO:0000256" key="1">
    <source>
        <dbReference type="SAM" id="MobiDB-lite"/>
    </source>
</evidence>
<evidence type="ECO:0000313" key="4">
    <source>
        <dbReference type="Proteomes" id="UP000239899"/>
    </source>
</evidence>
<name>A0A2P6TBL1_CHLSO</name>
<gene>
    <name evidence="3" type="ORF">C2E21_9414</name>
</gene>
<keyword evidence="4" id="KW-1185">Reference proteome</keyword>
<feature type="compositionally biased region" description="Gly residues" evidence="1">
    <location>
        <begin position="34"/>
        <end position="53"/>
    </location>
</feature>
<keyword evidence="2" id="KW-0472">Membrane</keyword>
<feature type="transmembrane region" description="Helical" evidence="2">
    <location>
        <begin position="281"/>
        <end position="300"/>
    </location>
</feature>
<feature type="region of interest" description="Disordered" evidence="1">
    <location>
        <begin position="29"/>
        <end position="55"/>
    </location>
</feature>
<feature type="region of interest" description="Disordered" evidence="1">
    <location>
        <begin position="611"/>
        <end position="668"/>
    </location>
</feature>
<feature type="transmembrane region" description="Helical" evidence="2">
    <location>
        <begin position="86"/>
        <end position="107"/>
    </location>
</feature>
<protein>
    <submittedName>
        <fullName evidence="3">Uncharacterized protein</fullName>
    </submittedName>
</protein>
<feature type="compositionally biased region" description="Basic and acidic residues" evidence="1">
    <location>
        <begin position="213"/>
        <end position="222"/>
    </location>
</feature>
<sequence length="668" mass="67897">MAARSLANQARALLQDAVAPDLWETANAHTGNLDGAGGSGSSSGSSGGWGGGMATAPAPGPEFGAAANATGDGSSMSAYLATPDRVVIILGVTAILLTLAAIGLRLYRSEHGCCCSCTVAQPTAGPAAVLARSLAKPLRPQAPPVIVVMPNEELLCAVKDGARSPVTGSKQDVRTAREDSAAAGGSSLAADAQSGRRQQQRDAGHVPACAGARSREGGRSTRAAADHRAMPGARWAARHLVQAPGPAPEPGCTGCAAPSPLGSLPPAAAAAHGGSGPGLNYGVLVGLLVALVAVVAWGAYRLVRCRGWCGCSAASADDGGSGTSGPSTAKSGAADAPPPVRLGLLFALPRALEATGLVLGENVAVERNNVVVLPQEVPLSPHEALNLTAMAVLANAGRSKPHLQADQTTVGRVYTSVVRKGIWDSPGRPVAGMHPVLAATLPAVSRGEEPPSSPFGLLARRSELAANRCAMTVANVEALRDGASRGRLSDVFAAAEMATSQLSAAALHHVVGTCVRACCGEEEWQRMLLADPEKPGTIRLVLGLWHIHGLDASGRHCVAARELHLVLPKPSSDMLILLSDPDVLYSTNPLIGVQCGEADVLKRRLKWEPPRLVGKGERPPLPAYAASDPAQRGSADPASKGQKGGQVGNNGTAAVRPKAALATLRKAG</sequence>
<dbReference type="Proteomes" id="UP000239899">
    <property type="component" value="Unassembled WGS sequence"/>
</dbReference>
<evidence type="ECO:0000313" key="3">
    <source>
        <dbReference type="EMBL" id="PRW05943.1"/>
    </source>
</evidence>
<reference evidence="3 4" key="1">
    <citation type="journal article" date="2018" name="Plant J.">
        <title>Genome sequences of Chlorella sorokiniana UTEX 1602 and Micractinium conductrix SAG 241.80: implications to maltose excretion by a green alga.</title>
        <authorList>
            <person name="Arriola M.B."/>
            <person name="Velmurugan N."/>
            <person name="Zhang Y."/>
            <person name="Plunkett M.H."/>
            <person name="Hondzo H."/>
            <person name="Barney B.M."/>
        </authorList>
    </citation>
    <scope>NUCLEOTIDE SEQUENCE [LARGE SCALE GENOMIC DNA]</scope>
    <source>
        <strain evidence="4">UTEX 1602</strain>
    </source>
</reference>
<feature type="compositionally biased region" description="Low complexity" evidence="1">
    <location>
        <begin position="315"/>
        <end position="334"/>
    </location>
</feature>
<dbReference type="EMBL" id="LHPG02000027">
    <property type="protein sequence ID" value="PRW05943.1"/>
    <property type="molecule type" value="Genomic_DNA"/>
</dbReference>
<proteinExistence type="predicted"/>
<keyword evidence="2" id="KW-0812">Transmembrane</keyword>